<organism evidence="2 3">
    <name type="scientific">Passalora fulva</name>
    <name type="common">Tomato leaf mold</name>
    <name type="synonym">Cladosporium fulvum</name>
    <dbReference type="NCBI Taxonomy" id="5499"/>
    <lineage>
        <taxon>Eukaryota</taxon>
        <taxon>Fungi</taxon>
        <taxon>Dikarya</taxon>
        <taxon>Ascomycota</taxon>
        <taxon>Pezizomycotina</taxon>
        <taxon>Dothideomycetes</taxon>
        <taxon>Dothideomycetidae</taxon>
        <taxon>Mycosphaerellales</taxon>
        <taxon>Mycosphaerellaceae</taxon>
        <taxon>Fulvia</taxon>
    </lineage>
</organism>
<evidence type="ECO:0000313" key="2">
    <source>
        <dbReference type="EMBL" id="UJO20665.1"/>
    </source>
</evidence>
<dbReference type="InterPro" id="IPR007757">
    <property type="entry name" value="MT-A70-like"/>
</dbReference>
<dbReference type="GeneID" id="71991329"/>
<dbReference type="OrthoDB" id="61116at2759"/>
<keyword evidence="2" id="KW-0489">Methyltransferase</keyword>
<dbReference type="Pfam" id="PF05063">
    <property type="entry name" value="MT-A70"/>
    <property type="match status" value="1"/>
</dbReference>
<evidence type="ECO:0000313" key="3">
    <source>
        <dbReference type="Proteomes" id="UP000756132"/>
    </source>
</evidence>
<dbReference type="GO" id="GO:0005634">
    <property type="term" value="C:nucleus"/>
    <property type="evidence" value="ECO:0007669"/>
    <property type="project" value="TreeGrafter"/>
</dbReference>
<protein>
    <submittedName>
        <fullName evidence="2">N(6)-adenine-specific methyltransferase METTL4</fullName>
    </submittedName>
</protein>
<gene>
    <name evidence="2" type="ORF">CLAFUR5_11451</name>
</gene>
<comment type="similarity">
    <text evidence="1">Belongs to the MT-A70-like family.</text>
</comment>
<dbReference type="PANTHER" id="PTHR12829:SF4">
    <property type="entry name" value="N(6)-ADENINE-SPECIFIC METHYLTRANSFERASE METTL4"/>
    <property type="match status" value="1"/>
</dbReference>
<keyword evidence="2" id="KW-0808">Transferase</keyword>
<reference evidence="2" key="1">
    <citation type="submission" date="2021-12" db="EMBL/GenBank/DDBJ databases">
        <authorList>
            <person name="Zaccaron A."/>
            <person name="Stergiopoulos I."/>
        </authorList>
    </citation>
    <scope>NUCLEOTIDE SEQUENCE</scope>
    <source>
        <strain evidence="2">Race5_Kim</strain>
    </source>
</reference>
<reference evidence="2" key="2">
    <citation type="journal article" date="2022" name="Microb. Genom.">
        <title>A chromosome-scale genome assembly of the tomato pathogen Cladosporium fulvum reveals a compartmentalized genome architecture and the presence of a dispensable chromosome.</title>
        <authorList>
            <person name="Zaccaron A.Z."/>
            <person name="Chen L.H."/>
            <person name="Samaras A."/>
            <person name="Stergiopoulos I."/>
        </authorList>
    </citation>
    <scope>NUCLEOTIDE SEQUENCE</scope>
    <source>
        <strain evidence="2">Race5_Kim</strain>
    </source>
</reference>
<keyword evidence="3" id="KW-1185">Reference proteome</keyword>
<dbReference type="GO" id="GO:0008168">
    <property type="term" value="F:methyltransferase activity"/>
    <property type="evidence" value="ECO:0007669"/>
    <property type="project" value="UniProtKB-KW"/>
</dbReference>
<dbReference type="Proteomes" id="UP000756132">
    <property type="component" value="Chromosome 8"/>
</dbReference>
<dbReference type="RefSeq" id="XP_047765031.1">
    <property type="nucleotide sequence ID" value="XM_047910599.1"/>
</dbReference>
<dbReference type="PANTHER" id="PTHR12829">
    <property type="entry name" value="N6-ADENOSINE-METHYLTRANSFERASE"/>
    <property type="match status" value="1"/>
</dbReference>
<dbReference type="AlphaFoldDB" id="A0A9Q8USD3"/>
<proteinExistence type="inferred from homology"/>
<accession>A0A9Q8USD3</accession>
<sequence length="434" mass="49006">MADMATAARSPILWQNHDQTVTLLDIPRSIEAAQGTEKYPCSDHLLSCEALQVAFPSDQPKSDAAKAKLTNNTVDQKLHAEYDTTLKQALEDIERHYGGPWCYERPCVARGTKRKRTSSEAGVDCGQTKADHGTDLPQIVLEKVVQGSGCVAVKTVKSGDDPTLSDCTCDNDVGQDNFLTNCAEQPATCQVRHQDQNYIFRLPPRSSALLGDCSQPREFHRAVRAQASAHETPRHFDFILMDPPWPNRSVRRTHKTAGATYQTSPTMNTMYDLIAGMDLDMLMSDDCLVSIWTTNKQAVRDLILGEGGLFEQWGVELEEEWLWLKVTAKGEPVMPFDNVWRKPYEVLLIGRRHRPSNDVPEPTQVGLKRRVLVGVPDLHSRKPCLKQLLESLLPDSPRVLEIFARHLMAGWWSWGNECIKFNWDGYWRKAHHHG</sequence>
<name>A0A9Q8USD3_PASFU</name>
<dbReference type="KEGG" id="ffu:CLAFUR5_11451"/>
<dbReference type="GO" id="GO:0032259">
    <property type="term" value="P:methylation"/>
    <property type="evidence" value="ECO:0007669"/>
    <property type="project" value="UniProtKB-KW"/>
</dbReference>
<dbReference type="EMBL" id="CP090170">
    <property type="protein sequence ID" value="UJO20665.1"/>
    <property type="molecule type" value="Genomic_DNA"/>
</dbReference>
<evidence type="ECO:0000256" key="1">
    <source>
        <dbReference type="PROSITE-ProRule" id="PRU00489"/>
    </source>
</evidence>
<dbReference type="PROSITE" id="PS51143">
    <property type="entry name" value="MT_A70"/>
    <property type="match status" value="1"/>
</dbReference>